<dbReference type="RefSeq" id="WP_039202095.1">
    <property type="nucleotide sequence ID" value="NZ_CP021075.1"/>
</dbReference>
<feature type="transmembrane region" description="Helical" evidence="1">
    <location>
        <begin position="7"/>
        <end position="25"/>
    </location>
</feature>
<feature type="transmembrane region" description="Helical" evidence="1">
    <location>
        <begin position="107"/>
        <end position="128"/>
    </location>
</feature>
<dbReference type="InterPro" id="IPR008520">
    <property type="entry name" value="DUF802"/>
</dbReference>
<sequence length="793" mass="82315">MSRLRIDLLVFLAGLAVVCWIGAGYLATNPLALAVTALIAACYAGGAFELHRYRQATANLARALALPAAPASAGAWLDTLHPSLRGAVRARLDGERAALPGPALTPYLVGLLVLLGMLGTLLGMVATLRGTSAALDGATGLDAIRVALYAPIRGLGFAFGTSIAGVASSAMLGLLSALCRRERLQVAQRLDAQLATTLRPFTQAQQREAGLVLMQRQAEALPTLVARLETLIAGIERQSTTLGEQQMAGQQAFLANAEASYTRLAATLGAALTASAEHSARAAGSAIAPAVEAAMAGLARESAALHGTLTQAVQRQLDGLSAGFEANATRVAGIWTEALDAQRRWGDTLAHDLRGALDGFNSSFEARSAALLRELGAQQAKAAEGVSQAWQAALARQEQSGEKLAGDQRQALAAAADAFGRQAAQLLHELGTAQAEWQARLAERDDTRLAAWTAELAALGAALRGEWHTLNAQAVQQQQAVCATLERTAGTLVAQAETQTSRTLAELTRAADTASAAWLAASTQAAQRQEAVCDALARNAGEIAAHTEAQAHGTLAGITRAAEANASAWKAASAEAAERQQAICDALAKTAAEIAAHTETHANGTLAEIARLAEAAAEAPRAAAEVVAELRRKLSESMVQDTAMLEERARLLSTVATLLDAVSHASTEQRGAIDALVQTSAGLMERVGARFDEQVAAGAQALDGVAAQVTGSAVEMASLAEAFGQAVQQFGATNDQLMAQLQRIEAALDQSLARSDEQLAYYVAQAKDVIDLSLLSQKQIVDNLQRIGGANAA</sequence>
<evidence type="ECO:0000256" key="1">
    <source>
        <dbReference type="SAM" id="Phobius"/>
    </source>
</evidence>
<feature type="transmembrane region" description="Helical" evidence="1">
    <location>
        <begin position="60"/>
        <end position="77"/>
    </location>
</feature>
<evidence type="ECO:0000313" key="4">
    <source>
        <dbReference type="EMBL" id="USS43775.1"/>
    </source>
</evidence>
<evidence type="ECO:0000313" key="3">
    <source>
        <dbReference type="EMBL" id="QPQ90249.1"/>
    </source>
</evidence>
<evidence type="ECO:0000313" key="6">
    <source>
        <dbReference type="Proteomes" id="UP001056386"/>
    </source>
</evidence>
<accession>A0AAQ0BQ88</accession>
<dbReference type="EMBL" id="CP099583">
    <property type="protein sequence ID" value="USS43775.1"/>
    <property type="molecule type" value="Genomic_DNA"/>
</dbReference>
<keyword evidence="1" id="KW-0472">Membrane</keyword>
<keyword evidence="6" id="KW-1185">Reference proteome</keyword>
<feature type="domain" description="DUF802" evidence="2">
    <location>
        <begin position="378"/>
        <end position="427"/>
    </location>
</feature>
<reference evidence="4" key="2">
    <citation type="submission" date="2022-06" db="EMBL/GenBank/DDBJ databases">
        <title>Draft genome sequence of Burkholderia glumae strain GR20004 isolated from rice panicle showing bacterial panicle blight.</title>
        <authorList>
            <person name="Choi S.Y."/>
            <person name="Lee Y.H."/>
        </authorList>
    </citation>
    <scope>NUCLEOTIDE SEQUENCE</scope>
    <source>
        <strain evidence="4">GR20004</strain>
    </source>
</reference>
<feature type="transmembrane region" description="Helical" evidence="1">
    <location>
        <begin position="31"/>
        <end position="48"/>
    </location>
</feature>
<keyword evidence="1" id="KW-1133">Transmembrane helix</keyword>
<protein>
    <submittedName>
        <fullName evidence="3">DUF802 domain-containing protein</fullName>
    </submittedName>
</protein>
<dbReference type="Proteomes" id="UP000594892">
    <property type="component" value="Chromosome 1"/>
</dbReference>
<keyword evidence="1" id="KW-0812">Transmembrane</keyword>
<reference evidence="3 5" key="1">
    <citation type="submission" date="2020-12" db="EMBL/GenBank/DDBJ databases">
        <title>FDA dAtabase for Regulatory Grade micrObial Sequences (FDA-ARGOS): Supporting development and validation of Infectious Disease Dx tests.</title>
        <authorList>
            <person name="Minogue T."/>
            <person name="Wolcott M."/>
            <person name="Wasieloski L."/>
            <person name="Aguilar W."/>
            <person name="Moore D."/>
            <person name="Jaissle J."/>
            <person name="Tallon L."/>
            <person name="Sadzewicz L."/>
            <person name="Zhao X."/>
            <person name="Boylan J."/>
            <person name="Ott S."/>
            <person name="Bowen H."/>
            <person name="Vavikolanu K."/>
            <person name="Mehta A."/>
            <person name="Aluvathingal J."/>
            <person name="Nadendla S."/>
            <person name="Yan Y."/>
            <person name="Sichtig H."/>
        </authorList>
    </citation>
    <scope>NUCLEOTIDE SEQUENCE [LARGE SCALE GENOMIC DNA]</scope>
    <source>
        <strain evidence="3 5">FDAARGOS_949</strain>
    </source>
</reference>
<feature type="domain" description="DUF802" evidence="2">
    <location>
        <begin position="320"/>
        <end position="372"/>
    </location>
</feature>
<proteinExistence type="predicted"/>
<dbReference type="Proteomes" id="UP001056386">
    <property type="component" value="Chromosome 2"/>
</dbReference>
<organism evidence="3 5">
    <name type="scientific">Burkholderia glumae</name>
    <name type="common">Pseudomonas glumae</name>
    <dbReference type="NCBI Taxonomy" id="337"/>
    <lineage>
        <taxon>Bacteria</taxon>
        <taxon>Pseudomonadati</taxon>
        <taxon>Pseudomonadota</taxon>
        <taxon>Betaproteobacteria</taxon>
        <taxon>Burkholderiales</taxon>
        <taxon>Burkholderiaceae</taxon>
        <taxon>Burkholderia</taxon>
    </lineage>
</organism>
<dbReference type="EMBL" id="CP065600">
    <property type="protein sequence ID" value="QPQ90249.1"/>
    <property type="molecule type" value="Genomic_DNA"/>
</dbReference>
<dbReference type="GeneID" id="45694997"/>
<gene>
    <name evidence="3" type="ORF">I6H06_00205</name>
    <name evidence="4" type="ORF">NFI99_04845</name>
</gene>
<feature type="transmembrane region" description="Helical" evidence="1">
    <location>
        <begin position="155"/>
        <end position="178"/>
    </location>
</feature>
<name>A0AAQ0BQ88_BURGL</name>
<dbReference type="Pfam" id="PF05650">
    <property type="entry name" value="DUF802"/>
    <property type="match status" value="2"/>
</dbReference>
<evidence type="ECO:0000259" key="2">
    <source>
        <dbReference type="Pfam" id="PF05650"/>
    </source>
</evidence>
<dbReference type="AlphaFoldDB" id="A0AAQ0BQ88"/>
<evidence type="ECO:0000313" key="5">
    <source>
        <dbReference type="Proteomes" id="UP000594892"/>
    </source>
</evidence>